<name>A0A4Q1HFK8_9BURK</name>
<dbReference type="OrthoDB" id="5987308at2"/>
<proteinExistence type="predicted"/>
<protein>
    <submittedName>
        <fullName evidence="1">4-carboxymuconolactone decarboxylase</fullName>
    </submittedName>
</protein>
<dbReference type="SUPFAM" id="SSF69118">
    <property type="entry name" value="AhpD-like"/>
    <property type="match status" value="1"/>
</dbReference>
<dbReference type="Proteomes" id="UP000290849">
    <property type="component" value="Unassembled WGS sequence"/>
</dbReference>
<sequence length="185" mass="20748">MARVLPPLVEEMSPAQKRVHDLIAAGPRGRVRGPLAVWLHRPAMAEPAQALGQFCRYDSALPPRLSELAILVIARWWGAEFEWWAHKKIALQAGVDVAVADAIRDRRPIPFTRDDEALVHEFLTVLHETREVPDPVYRRAEAMLSRDGVLDLVTLAGYYTLISMTLNVFRIEPPAGEPQEMRAGA</sequence>
<accession>A0A4Q1HFK8</accession>
<dbReference type="EMBL" id="PYAL01000007">
    <property type="protein sequence ID" value="RXN85348.1"/>
    <property type="molecule type" value="Genomic_DNA"/>
</dbReference>
<dbReference type="AlphaFoldDB" id="A0A4Q1HFK8"/>
<comment type="caution">
    <text evidence="1">The sequence shown here is derived from an EMBL/GenBank/DDBJ whole genome shotgun (WGS) entry which is preliminary data.</text>
</comment>
<dbReference type="Gene3D" id="1.20.1290.10">
    <property type="entry name" value="AhpD-like"/>
    <property type="match status" value="1"/>
</dbReference>
<organism evidence="1 2">
    <name type="scientific">Achromobacter aloeverae</name>
    <dbReference type="NCBI Taxonomy" id="1750518"/>
    <lineage>
        <taxon>Bacteria</taxon>
        <taxon>Pseudomonadati</taxon>
        <taxon>Pseudomonadota</taxon>
        <taxon>Betaproteobacteria</taxon>
        <taxon>Burkholderiales</taxon>
        <taxon>Alcaligenaceae</taxon>
        <taxon>Achromobacter</taxon>
    </lineage>
</organism>
<dbReference type="PANTHER" id="PTHR34846:SF11">
    <property type="entry name" value="4-CARBOXYMUCONOLACTONE DECARBOXYLASE FAMILY PROTEIN (AFU_ORTHOLOGUE AFUA_6G11590)"/>
    <property type="match status" value="1"/>
</dbReference>
<gene>
    <name evidence="1" type="ORF">C7R54_22945</name>
</gene>
<dbReference type="RefSeq" id="WP_129152924.1">
    <property type="nucleotide sequence ID" value="NZ_JBHSDO010000005.1"/>
</dbReference>
<keyword evidence="2" id="KW-1185">Reference proteome</keyword>
<evidence type="ECO:0000313" key="2">
    <source>
        <dbReference type="Proteomes" id="UP000290849"/>
    </source>
</evidence>
<dbReference type="InterPro" id="IPR029032">
    <property type="entry name" value="AhpD-like"/>
</dbReference>
<reference evidence="1 2" key="1">
    <citation type="journal article" date="2017" name="Int. J. Syst. Evol. Microbiol.">
        <title>Achromobacter aloeverae sp. nov., isolated from the root of Aloe vera (L.) Burm.f.</title>
        <authorList>
            <person name="Kuncharoen N."/>
            <person name="Muramatsu Y."/>
            <person name="Shibata C."/>
            <person name="Kamakura Y."/>
            <person name="Nakagawa Y."/>
            <person name="Tanasupawat S."/>
        </authorList>
    </citation>
    <scope>NUCLEOTIDE SEQUENCE [LARGE SCALE GENOMIC DNA]</scope>
    <source>
        <strain evidence="1 2">AVA-1</strain>
    </source>
</reference>
<dbReference type="PANTHER" id="PTHR34846">
    <property type="entry name" value="4-CARBOXYMUCONOLACTONE DECARBOXYLASE FAMILY PROTEIN (AFU_ORTHOLOGUE AFUA_6G11590)"/>
    <property type="match status" value="1"/>
</dbReference>
<evidence type="ECO:0000313" key="1">
    <source>
        <dbReference type="EMBL" id="RXN85348.1"/>
    </source>
</evidence>